<proteinExistence type="predicted"/>
<feature type="domain" description="Zn(2)-C6 fungal-type" evidence="3">
    <location>
        <begin position="13"/>
        <end position="45"/>
    </location>
</feature>
<sequence length="173" mass="18560">MDEFQISKRVIIACTNCRDRKTKCLSESKEKICTGCARLGLECVYLPVKKHPSRPNSQARSQAHSPTASESSSTAAQYPSGYAQSYHSQSSHVNQTPAYDTTVGTQMNLGHYPTGNMSSAHAPAQSQGWSSHPPMSYNTGSATTYGYGVASHAAPSNAQFPATAQTGSFSQYQ</sequence>
<dbReference type="PROSITE" id="PS00463">
    <property type="entry name" value="ZN2_CY6_FUNGAL_1"/>
    <property type="match status" value="1"/>
</dbReference>
<dbReference type="GO" id="GO:0000981">
    <property type="term" value="F:DNA-binding transcription factor activity, RNA polymerase II-specific"/>
    <property type="evidence" value="ECO:0007669"/>
    <property type="project" value="InterPro"/>
</dbReference>
<dbReference type="InterPro" id="IPR050797">
    <property type="entry name" value="Carb_Metab_Trans_Reg"/>
</dbReference>
<evidence type="ECO:0000313" key="4">
    <source>
        <dbReference type="EMBL" id="CAK5282077.1"/>
    </source>
</evidence>
<dbReference type="PANTHER" id="PTHR31668">
    <property type="entry name" value="GLUCOSE TRANSPORT TRANSCRIPTION REGULATOR RGT1-RELATED-RELATED"/>
    <property type="match status" value="1"/>
</dbReference>
<evidence type="ECO:0000259" key="3">
    <source>
        <dbReference type="PROSITE" id="PS50048"/>
    </source>
</evidence>
<keyword evidence="1" id="KW-0539">Nucleus</keyword>
<dbReference type="PROSITE" id="PS50048">
    <property type="entry name" value="ZN2_CY6_FUNGAL_2"/>
    <property type="match status" value="1"/>
</dbReference>
<dbReference type="InterPro" id="IPR001138">
    <property type="entry name" value="Zn2Cys6_DnaBD"/>
</dbReference>
<evidence type="ECO:0000256" key="2">
    <source>
        <dbReference type="SAM" id="MobiDB-lite"/>
    </source>
</evidence>
<dbReference type="SMART" id="SM00066">
    <property type="entry name" value="GAL4"/>
    <property type="match status" value="1"/>
</dbReference>
<keyword evidence="5" id="KW-1185">Reference proteome</keyword>
<dbReference type="EMBL" id="CAVNYO010000446">
    <property type="protein sequence ID" value="CAK5282077.1"/>
    <property type="molecule type" value="Genomic_DNA"/>
</dbReference>
<dbReference type="Gene3D" id="4.10.240.10">
    <property type="entry name" value="Zn(2)-C6 fungal-type DNA-binding domain"/>
    <property type="match status" value="1"/>
</dbReference>
<dbReference type="AlphaFoldDB" id="A0AAD2HXK7"/>
<reference evidence="4" key="1">
    <citation type="submission" date="2023-11" db="EMBL/GenBank/DDBJ databases">
        <authorList>
            <person name="De Vega J J."/>
            <person name="De Vega J J."/>
        </authorList>
    </citation>
    <scope>NUCLEOTIDE SEQUENCE</scope>
</reference>
<gene>
    <name evidence="4" type="ORF">MYCIT1_LOCUS33524</name>
</gene>
<comment type="caution">
    <text evidence="4">The sequence shown here is derived from an EMBL/GenBank/DDBJ whole genome shotgun (WGS) entry which is preliminary data.</text>
</comment>
<name>A0AAD2HXK7_9AGAR</name>
<feature type="compositionally biased region" description="Polar residues" evidence="2">
    <location>
        <begin position="82"/>
        <end position="108"/>
    </location>
</feature>
<dbReference type="InterPro" id="IPR036864">
    <property type="entry name" value="Zn2-C6_fun-type_DNA-bd_sf"/>
</dbReference>
<organism evidence="4 5">
    <name type="scientific">Mycena citricolor</name>
    <dbReference type="NCBI Taxonomy" id="2018698"/>
    <lineage>
        <taxon>Eukaryota</taxon>
        <taxon>Fungi</taxon>
        <taxon>Dikarya</taxon>
        <taxon>Basidiomycota</taxon>
        <taxon>Agaricomycotina</taxon>
        <taxon>Agaricomycetes</taxon>
        <taxon>Agaricomycetidae</taxon>
        <taxon>Agaricales</taxon>
        <taxon>Marasmiineae</taxon>
        <taxon>Mycenaceae</taxon>
        <taxon>Mycena</taxon>
    </lineage>
</organism>
<protein>
    <recommendedName>
        <fullName evidence="3">Zn(2)-C6 fungal-type domain-containing protein</fullName>
    </recommendedName>
</protein>
<dbReference type="Pfam" id="PF00172">
    <property type="entry name" value="Zn_clus"/>
    <property type="match status" value="1"/>
</dbReference>
<evidence type="ECO:0000313" key="5">
    <source>
        <dbReference type="Proteomes" id="UP001295794"/>
    </source>
</evidence>
<dbReference type="CDD" id="cd00067">
    <property type="entry name" value="GAL4"/>
    <property type="match status" value="1"/>
</dbReference>
<evidence type="ECO:0000256" key="1">
    <source>
        <dbReference type="ARBA" id="ARBA00023242"/>
    </source>
</evidence>
<feature type="region of interest" description="Disordered" evidence="2">
    <location>
        <begin position="51"/>
        <end position="148"/>
    </location>
</feature>
<dbReference type="SUPFAM" id="SSF57701">
    <property type="entry name" value="Zn2/Cys6 DNA-binding domain"/>
    <property type="match status" value="1"/>
</dbReference>
<dbReference type="GO" id="GO:0008270">
    <property type="term" value="F:zinc ion binding"/>
    <property type="evidence" value="ECO:0007669"/>
    <property type="project" value="InterPro"/>
</dbReference>
<feature type="compositionally biased region" description="Low complexity" evidence="2">
    <location>
        <begin position="61"/>
        <end position="77"/>
    </location>
</feature>
<accession>A0AAD2HXK7</accession>
<feature type="compositionally biased region" description="Polar residues" evidence="2">
    <location>
        <begin position="115"/>
        <end position="130"/>
    </location>
</feature>
<dbReference type="Proteomes" id="UP001295794">
    <property type="component" value="Unassembled WGS sequence"/>
</dbReference>